<dbReference type="AlphaFoldDB" id="A0AB40DMI1"/>
<dbReference type="GeneID" id="136117812"/>
<reference evidence="5" key="2">
    <citation type="submission" date="2025-08" db="UniProtKB">
        <authorList>
            <consortium name="RefSeq"/>
        </authorList>
    </citation>
    <scope>IDENTIFICATION</scope>
</reference>
<accession>A0AB40DMI1</accession>
<evidence type="ECO:0000313" key="4">
    <source>
        <dbReference type="Proteomes" id="UP001652628"/>
    </source>
</evidence>
<dbReference type="PRINTS" id="PR00838">
    <property type="entry name" value="V5ALLERGEN"/>
</dbReference>
<dbReference type="SUPFAM" id="SSF55797">
    <property type="entry name" value="PR-1-like"/>
    <property type="match status" value="1"/>
</dbReference>
<dbReference type="InterPro" id="IPR002413">
    <property type="entry name" value="V5_allergen-like"/>
</dbReference>
<keyword evidence="4" id="KW-1185">Reference proteome</keyword>
<dbReference type="PROSITE" id="PS01009">
    <property type="entry name" value="CRISP_1"/>
    <property type="match status" value="1"/>
</dbReference>
<reference evidence="4" key="1">
    <citation type="submission" date="2025-05" db="UniProtKB">
        <authorList>
            <consortium name="RefSeq"/>
        </authorList>
    </citation>
    <scope>NUCLEOTIDE SEQUENCE [LARGE SCALE GENOMIC DNA]</scope>
</reference>
<dbReference type="PANTHER" id="PTHR10334">
    <property type="entry name" value="CYSTEINE-RICH SECRETORY PROTEIN-RELATED"/>
    <property type="match status" value="1"/>
</dbReference>
<dbReference type="RefSeq" id="XP_065724863.2">
    <property type="nucleotide sequence ID" value="XM_065868791.2"/>
</dbReference>
<evidence type="ECO:0000313" key="5">
    <source>
        <dbReference type="RefSeq" id="XP_065724863.2"/>
    </source>
</evidence>
<dbReference type="Proteomes" id="UP001652628">
    <property type="component" value="Chromosome 2L"/>
</dbReference>
<dbReference type="PROSITE" id="PS01010">
    <property type="entry name" value="CRISP_2"/>
    <property type="match status" value="1"/>
</dbReference>
<dbReference type="SMART" id="SM00198">
    <property type="entry name" value="SCP"/>
    <property type="match status" value="1"/>
</dbReference>
<dbReference type="InterPro" id="IPR034113">
    <property type="entry name" value="SCP_GAPR1-like"/>
</dbReference>
<dbReference type="InterPro" id="IPR035940">
    <property type="entry name" value="CAP_sf"/>
</dbReference>
<keyword evidence="2" id="KW-0964">Secreted</keyword>
<dbReference type="Gene3D" id="3.40.33.10">
    <property type="entry name" value="CAP"/>
    <property type="match status" value="1"/>
</dbReference>
<dbReference type="GO" id="GO:0005576">
    <property type="term" value="C:extracellular region"/>
    <property type="evidence" value="ECO:0007669"/>
    <property type="project" value="UniProtKB-SubCell"/>
</dbReference>
<dbReference type="InterPro" id="IPR001283">
    <property type="entry name" value="CRISP-related"/>
</dbReference>
<evidence type="ECO:0000256" key="2">
    <source>
        <dbReference type="ARBA" id="ARBA00022525"/>
    </source>
</evidence>
<gene>
    <name evidence="5" type="primary">LOC136117812</name>
</gene>
<evidence type="ECO:0000259" key="3">
    <source>
        <dbReference type="SMART" id="SM00198"/>
    </source>
</evidence>
<dbReference type="InterPro" id="IPR014044">
    <property type="entry name" value="CAP_dom"/>
</dbReference>
<dbReference type="InterPro" id="IPR018244">
    <property type="entry name" value="Allrgn_V5/Tpx1_CS"/>
</dbReference>
<dbReference type="Pfam" id="PF00188">
    <property type="entry name" value="CAP"/>
    <property type="match status" value="1"/>
</dbReference>
<proteinExistence type="predicted"/>
<feature type="domain" description="SCP" evidence="3">
    <location>
        <begin position="1"/>
        <end position="115"/>
    </location>
</feature>
<dbReference type="CDD" id="cd05382">
    <property type="entry name" value="CAP_GAPR1-like"/>
    <property type="match status" value="1"/>
</dbReference>
<protein>
    <submittedName>
        <fullName evidence="5">Golgi-associated plant pathogenesis-related protein 1-like</fullName>
    </submittedName>
</protein>
<dbReference type="PRINTS" id="PR00837">
    <property type="entry name" value="V5TPXLIKE"/>
</dbReference>
<name>A0AB40DMI1_DROSZ</name>
<comment type="subcellular location">
    <subcellularLocation>
        <location evidence="1">Secreted</location>
    </subcellularLocation>
</comment>
<organism evidence="4 5">
    <name type="scientific">Drosophila suzukii</name>
    <name type="common">Spotted-wing drosophila fruit fly</name>
    <dbReference type="NCBI Taxonomy" id="28584"/>
    <lineage>
        <taxon>Eukaryota</taxon>
        <taxon>Metazoa</taxon>
        <taxon>Ecdysozoa</taxon>
        <taxon>Arthropoda</taxon>
        <taxon>Hexapoda</taxon>
        <taxon>Insecta</taxon>
        <taxon>Pterygota</taxon>
        <taxon>Neoptera</taxon>
        <taxon>Endopterygota</taxon>
        <taxon>Diptera</taxon>
        <taxon>Brachycera</taxon>
        <taxon>Muscomorpha</taxon>
        <taxon>Ephydroidea</taxon>
        <taxon>Drosophilidae</taxon>
        <taxon>Drosophila</taxon>
        <taxon>Sophophora</taxon>
    </lineage>
</organism>
<sequence>MHNAPPLTLNRKLSEVASNWAYTLMATNRRQHSTNGYGENLYWTSLTNPNPADVVRAWYNEISEYNWNYPSFSKQTGHFTQLVWKSTSELGVGVARRGDDIYVVCNYNPPGNIKNQFKKNVAFPNKKRRNQRD</sequence>
<evidence type="ECO:0000256" key="1">
    <source>
        <dbReference type="ARBA" id="ARBA00004613"/>
    </source>
</evidence>